<dbReference type="InterPro" id="IPR012296">
    <property type="entry name" value="Nuclease_put_TT1808"/>
</dbReference>
<dbReference type="EMBL" id="LN831790">
    <property type="protein sequence ID" value="CQR61902.1"/>
    <property type="molecule type" value="Genomic_DNA"/>
</dbReference>
<sequence>MSPARDYGLDDVYERPRPPEGGWRADDLDELPSLPPHTELIDGSLVFGSPRTNLHSRVIRLLDNALLVAQVPDELDVTREMTVRLIERKRPEPDVPWCSAPTPIPVRTRPGTARRMS</sequence>
<feature type="compositionally biased region" description="Basic and acidic residues" evidence="1">
    <location>
        <begin position="12"/>
        <end position="26"/>
    </location>
</feature>
<dbReference type="InterPro" id="IPR008538">
    <property type="entry name" value="Uma2"/>
</dbReference>
<dbReference type="KEGG" id="sle:sle_24410"/>
<feature type="domain" description="Putative restriction endonuclease" evidence="2">
    <location>
        <begin position="27"/>
        <end position="101"/>
    </location>
</feature>
<feature type="region of interest" description="Disordered" evidence="1">
    <location>
        <begin position="92"/>
        <end position="117"/>
    </location>
</feature>
<feature type="region of interest" description="Disordered" evidence="1">
    <location>
        <begin position="1"/>
        <end position="27"/>
    </location>
</feature>
<dbReference type="AlphaFoldDB" id="A0A0F7VWJ9"/>
<evidence type="ECO:0000259" key="2">
    <source>
        <dbReference type="Pfam" id="PF05685"/>
    </source>
</evidence>
<evidence type="ECO:0000313" key="3">
    <source>
        <dbReference type="EMBL" id="CQR61902.1"/>
    </source>
</evidence>
<reference evidence="3 4" key="1">
    <citation type="submission" date="2015-02" db="EMBL/GenBank/DDBJ databases">
        <authorList>
            <person name="Gomez-Escribano P.J."/>
        </authorList>
    </citation>
    <scope>NUCLEOTIDE SEQUENCE [LARGE SCALE GENOMIC DNA]</scope>
    <source>
        <strain evidence="4">C34 (DSM 42122 / NRRL B-24963)</strain>
    </source>
</reference>
<protein>
    <recommendedName>
        <fullName evidence="2">Putative restriction endonuclease domain-containing protein</fullName>
    </recommendedName>
</protein>
<evidence type="ECO:0000256" key="1">
    <source>
        <dbReference type="SAM" id="MobiDB-lite"/>
    </source>
</evidence>
<dbReference type="Proteomes" id="UP000035016">
    <property type="component" value="Chromosome Chromosome"/>
</dbReference>
<dbReference type="InterPro" id="IPR011335">
    <property type="entry name" value="Restrct_endonuc-II-like"/>
</dbReference>
<organism evidence="3 4">
    <name type="scientific">Streptomyces leeuwenhoekii</name>
    <dbReference type="NCBI Taxonomy" id="1437453"/>
    <lineage>
        <taxon>Bacteria</taxon>
        <taxon>Bacillati</taxon>
        <taxon>Actinomycetota</taxon>
        <taxon>Actinomycetes</taxon>
        <taxon>Kitasatosporales</taxon>
        <taxon>Streptomycetaceae</taxon>
        <taxon>Streptomyces</taxon>
    </lineage>
</organism>
<dbReference type="SUPFAM" id="SSF52980">
    <property type="entry name" value="Restriction endonuclease-like"/>
    <property type="match status" value="1"/>
</dbReference>
<accession>A0A0F7VWJ9</accession>
<name>A0A0F7VWJ9_STRLW</name>
<proteinExistence type="predicted"/>
<dbReference type="Pfam" id="PF05685">
    <property type="entry name" value="Uma2"/>
    <property type="match status" value="1"/>
</dbReference>
<dbReference type="Gene3D" id="3.90.1570.10">
    <property type="entry name" value="tt1808, chain A"/>
    <property type="match status" value="1"/>
</dbReference>
<evidence type="ECO:0000313" key="4">
    <source>
        <dbReference type="Proteomes" id="UP000035016"/>
    </source>
</evidence>
<gene>
    <name evidence="3" type="primary">sle_24410</name>
</gene>